<dbReference type="Proteomes" id="UP000515158">
    <property type="component" value="Unplaced"/>
</dbReference>
<feature type="compositionally biased region" description="Basic residues" evidence="1">
    <location>
        <begin position="151"/>
        <end position="164"/>
    </location>
</feature>
<proteinExistence type="predicted"/>
<dbReference type="GeneID" id="117644712"/>
<evidence type="ECO:0000313" key="3">
    <source>
        <dbReference type="RefSeq" id="XP_034240216.1"/>
    </source>
</evidence>
<protein>
    <submittedName>
        <fullName evidence="3">WAS/WASL-interacting protein family member 1-like</fullName>
    </submittedName>
</protein>
<dbReference type="KEGG" id="tpal:117644712"/>
<organism evidence="3">
    <name type="scientific">Thrips palmi</name>
    <name type="common">Melon thrips</name>
    <dbReference type="NCBI Taxonomy" id="161013"/>
    <lineage>
        <taxon>Eukaryota</taxon>
        <taxon>Metazoa</taxon>
        <taxon>Ecdysozoa</taxon>
        <taxon>Arthropoda</taxon>
        <taxon>Hexapoda</taxon>
        <taxon>Insecta</taxon>
        <taxon>Pterygota</taxon>
        <taxon>Neoptera</taxon>
        <taxon>Paraneoptera</taxon>
        <taxon>Thysanoptera</taxon>
        <taxon>Terebrantia</taxon>
        <taxon>Thripoidea</taxon>
        <taxon>Thripidae</taxon>
        <taxon>Thrips</taxon>
    </lineage>
</organism>
<keyword evidence="2" id="KW-1185">Reference proteome</keyword>
<evidence type="ECO:0000313" key="2">
    <source>
        <dbReference type="Proteomes" id="UP000515158"/>
    </source>
</evidence>
<dbReference type="OrthoDB" id="6777894at2759"/>
<sequence>MRELVLVADVHSYSQEHLAALARRAADTDHLEEVTAEEMGFAMGRLVPGGRAARSLADHKQPVTLDISDSDDFGEGPLLGRVARLRRARSAVSREGGGLRLHLDDGYSSSTASSFDAGSPCAAPAPAPQHKQQPPQPPPQQQAEPAPGGNGKKHRHKHRPKTAKPNRVAPSSDAPPRRGASAGPKASDNPLSGSGSGSGDSQDPLEPWSVRGIEPMNALLAWDQGEHDSM</sequence>
<reference evidence="3" key="1">
    <citation type="submission" date="2025-08" db="UniProtKB">
        <authorList>
            <consortium name="RefSeq"/>
        </authorList>
    </citation>
    <scope>IDENTIFICATION</scope>
    <source>
        <tissue evidence="3">Total insect</tissue>
    </source>
</reference>
<dbReference type="RefSeq" id="XP_034240216.1">
    <property type="nucleotide sequence ID" value="XM_034384325.1"/>
</dbReference>
<evidence type="ECO:0000256" key="1">
    <source>
        <dbReference type="SAM" id="MobiDB-lite"/>
    </source>
</evidence>
<name>A0A6P8YSZ6_THRPL</name>
<dbReference type="AlphaFoldDB" id="A0A6P8YSZ6"/>
<gene>
    <name evidence="3" type="primary">LOC117644712</name>
</gene>
<feature type="region of interest" description="Disordered" evidence="1">
    <location>
        <begin position="108"/>
        <end position="212"/>
    </location>
</feature>
<dbReference type="InParanoid" id="A0A6P8YSZ6"/>
<accession>A0A6P8YSZ6</accession>
<feature type="compositionally biased region" description="Low complexity" evidence="1">
    <location>
        <begin position="108"/>
        <end position="133"/>
    </location>
</feature>